<dbReference type="EMBL" id="WEKV01000001">
    <property type="protein sequence ID" value="KAB7788051.1"/>
    <property type="molecule type" value="Genomic_DNA"/>
</dbReference>
<proteinExistence type="predicted"/>
<dbReference type="Proteomes" id="UP000469949">
    <property type="component" value="Unassembled WGS sequence"/>
</dbReference>
<gene>
    <name evidence="2" type="ORF">F8B43_0056</name>
</gene>
<dbReference type="InterPro" id="IPR020288">
    <property type="entry name" value="Sheath_initiator"/>
</dbReference>
<organism evidence="2 3">
    <name type="scientific">Methylorubrum populi</name>
    <dbReference type="NCBI Taxonomy" id="223967"/>
    <lineage>
        <taxon>Bacteria</taxon>
        <taxon>Pseudomonadati</taxon>
        <taxon>Pseudomonadota</taxon>
        <taxon>Alphaproteobacteria</taxon>
        <taxon>Hyphomicrobiales</taxon>
        <taxon>Methylobacteriaceae</taxon>
        <taxon>Methylorubrum</taxon>
    </lineage>
</organism>
<feature type="compositionally biased region" description="Low complexity" evidence="1">
    <location>
        <begin position="117"/>
        <end position="131"/>
    </location>
</feature>
<protein>
    <recommendedName>
        <fullName evidence="4">Bacteriophage protein</fullName>
    </recommendedName>
</protein>
<accession>A0A833N1Z9</accession>
<dbReference type="AlphaFoldDB" id="A0A833N1Z9"/>
<dbReference type="Pfam" id="PF10934">
    <property type="entry name" value="Sheath_initiator"/>
    <property type="match status" value="1"/>
</dbReference>
<sequence length="131" mass="14662">MRVRRVSSDGDMVFGGNQAAFHRDTPEAVAQVVESRLQLWEGQWYLDLEEGTPYETQVLGKRTETLRDPALRARILDTPGVTEIARYDSVLNRDTRGFTVTATIETAFSRTDPRGRTTSAATVSTSVREAR</sequence>
<evidence type="ECO:0000313" key="2">
    <source>
        <dbReference type="EMBL" id="KAB7788051.1"/>
    </source>
</evidence>
<evidence type="ECO:0000313" key="3">
    <source>
        <dbReference type="Proteomes" id="UP000469949"/>
    </source>
</evidence>
<comment type="caution">
    <text evidence="2">The sequence shown here is derived from an EMBL/GenBank/DDBJ whole genome shotgun (WGS) entry which is preliminary data.</text>
</comment>
<reference evidence="2 3" key="1">
    <citation type="submission" date="2019-10" db="EMBL/GenBank/DDBJ databases">
        <title>Draft Genome Sequence of the Caffeine Degrading Methylotroph Methylorubrum populi PINKEL.</title>
        <authorList>
            <person name="Dawson S.C."/>
            <person name="Zhang X."/>
            <person name="Wright M.E."/>
            <person name="Sharma G."/>
            <person name="Langner J.T."/>
            <person name="Ditty J.L."/>
            <person name="Subuyuj G.A."/>
        </authorList>
    </citation>
    <scope>NUCLEOTIDE SEQUENCE [LARGE SCALE GENOMIC DNA]</scope>
    <source>
        <strain evidence="2 3">Pinkel</strain>
    </source>
</reference>
<evidence type="ECO:0000256" key="1">
    <source>
        <dbReference type="SAM" id="MobiDB-lite"/>
    </source>
</evidence>
<name>A0A833N1Z9_9HYPH</name>
<dbReference type="RefSeq" id="WP_210387079.1">
    <property type="nucleotide sequence ID" value="NZ_WEKV01000001.1"/>
</dbReference>
<evidence type="ECO:0008006" key="4">
    <source>
        <dbReference type="Google" id="ProtNLM"/>
    </source>
</evidence>
<feature type="region of interest" description="Disordered" evidence="1">
    <location>
        <begin position="110"/>
        <end position="131"/>
    </location>
</feature>